<gene>
    <name evidence="9" type="ORF">LCGC14_0887430</name>
</gene>
<dbReference type="Gene3D" id="1.20.120.920">
    <property type="entry name" value="CRISPR-associated endonuclease Cas1, C-terminal domain"/>
    <property type="match status" value="1"/>
</dbReference>
<dbReference type="PANTHER" id="PTHR43219:SF1">
    <property type="entry name" value="CRISPR-ASSOCIATED ENDONUCLEASE CAS1"/>
    <property type="match status" value="1"/>
</dbReference>
<dbReference type="GO" id="GO:0004520">
    <property type="term" value="F:DNA endonuclease activity"/>
    <property type="evidence" value="ECO:0007669"/>
    <property type="project" value="InterPro"/>
</dbReference>
<dbReference type="AlphaFoldDB" id="A0A0F9S749"/>
<dbReference type="InterPro" id="IPR002729">
    <property type="entry name" value="CRISPR-assoc_Cas1"/>
</dbReference>
<evidence type="ECO:0000256" key="8">
    <source>
        <dbReference type="ARBA" id="ARBA00023211"/>
    </source>
</evidence>
<evidence type="ECO:0000256" key="7">
    <source>
        <dbReference type="ARBA" id="ARBA00023125"/>
    </source>
</evidence>
<evidence type="ECO:0000256" key="6">
    <source>
        <dbReference type="ARBA" id="ARBA00023118"/>
    </source>
</evidence>
<evidence type="ECO:0000313" key="9">
    <source>
        <dbReference type="EMBL" id="KKN25183.1"/>
    </source>
</evidence>
<keyword evidence="1" id="KW-0540">Nuclease</keyword>
<evidence type="ECO:0000256" key="3">
    <source>
        <dbReference type="ARBA" id="ARBA00022759"/>
    </source>
</evidence>
<dbReference type="Pfam" id="PF01867">
    <property type="entry name" value="Cas_Cas1"/>
    <property type="match status" value="1"/>
</dbReference>
<keyword evidence="3" id="KW-0255">Endonuclease</keyword>
<proteinExistence type="inferred from homology"/>
<dbReference type="GO" id="GO:0043571">
    <property type="term" value="P:maintenance of CRISPR repeat elements"/>
    <property type="evidence" value="ECO:0007669"/>
    <property type="project" value="InterPro"/>
</dbReference>
<dbReference type="InterPro" id="IPR042211">
    <property type="entry name" value="CRISPR-assoc_Cas1_N"/>
</dbReference>
<evidence type="ECO:0000256" key="2">
    <source>
        <dbReference type="ARBA" id="ARBA00022723"/>
    </source>
</evidence>
<protein>
    <recommendedName>
        <fullName evidence="10">CRISPR-associated endonuclease Cas1</fullName>
    </recommendedName>
</protein>
<dbReference type="InterPro" id="IPR019858">
    <property type="entry name" value="CRISPR-assoc_Cas1_HMARI/TNEAP"/>
</dbReference>
<organism evidence="9">
    <name type="scientific">marine sediment metagenome</name>
    <dbReference type="NCBI Taxonomy" id="412755"/>
    <lineage>
        <taxon>unclassified sequences</taxon>
        <taxon>metagenomes</taxon>
        <taxon>ecological metagenomes</taxon>
    </lineage>
</organism>
<keyword evidence="7" id="KW-0238">DNA-binding</keyword>
<dbReference type="InterPro" id="IPR042206">
    <property type="entry name" value="CRISPR-assoc_Cas1_C"/>
</dbReference>
<dbReference type="PANTHER" id="PTHR43219">
    <property type="entry name" value="CRISPR-ASSOCIATED ENDONUCLEASE CAS1"/>
    <property type="match status" value="1"/>
</dbReference>
<reference evidence="9" key="1">
    <citation type="journal article" date="2015" name="Nature">
        <title>Complex archaea that bridge the gap between prokaryotes and eukaryotes.</title>
        <authorList>
            <person name="Spang A."/>
            <person name="Saw J.H."/>
            <person name="Jorgensen S.L."/>
            <person name="Zaremba-Niedzwiedzka K."/>
            <person name="Martijn J."/>
            <person name="Lind A.E."/>
            <person name="van Eijk R."/>
            <person name="Schleper C."/>
            <person name="Guy L."/>
            <person name="Ettema T.J."/>
        </authorList>
    </citation>
    <scope>NUCLEOTIDE SEQUENCE</scope>
</reference>
<keyword evidence="6" id="KW-0051">Antiviral defense</keyword>
<comment type="caution">
    <text evidence="9">The sequence shown here is derived from an EMBL/GenBank/DDBJ whole genome shotgun (WGS) entry which is preliminary data.</text>
</comment>
<dbReference type="GO" id="GO:0003677">
    <property type="term" value="F:DNA binding"/>
    <property type="evidence" value="ECO:0007669"/>
    <property type="project" value="UniProtKB-KW"/>
</dbReference>
<dbReference type="GO" id="GO:0016787">
    <property type="term" value="F:hydrolase activity"/>
    <property type="evidence" value="ECO:0007669"/>
    <property type="project" value="UniProtKB-KW"/>
</dbReference>
<evidence type="ECO:0000256" key="1">
    <source>
        <dbReference type="ARBA" id="ARBA00022722"/>
    </source>
</evidence>
<evidence type="ECO:0000256" key="5">
    <source>
        <dbReference type="ARBA" id="ARBA00022842"/>
    </source>
</evidence>
<evidence type="ECO:0008006" key="10">
    <source>
        <dbReference type="Google" id="ProtNLM"/>
    </source>
</evidence>
<sequence>MKETLYIMSSNIEILKSKGIIKCIRPDPDDLTKFKIQMIPISQLDSIETYGSIKLSTPLLKLCNKLKIPCYFNTYYGRPIGKFIPENSGPSIIRLKQYETFLNNENKLNIAKAIVIKATENRIGIISKYDKDHKLKSKVSKIIEYTRKISNVKSVAELRGFEGNIMKKYFDSFSILLNQLPFRGRSQRPPKDEGNAILSYGNVLLYNKVRSEVFKTGLDPKIGFLHEPHENRDSLSLDISEIFRPIIVDNLIILLDHKKNLLTSHFDKDEIKCYLNQQGKRIWLKQFKEILHSSIRYKPLNRNIAIQEEIKLECYNLIKFISNEKNEYKPLNFDNF</sequence>
<accession>A0A0F9S749</accession>
<keyword evidence="5" id="KW-0460">Magnesium</keyword>
<dbReference type="EMBL" id="LAZR01002822">
    <property type="protein sequence ID" value="KKN25183.1"/>
    <property type="molecule type" value="Genomic_DNA"/>
</dbReference>
<name>A0A0F9S749_9ZZZZ</name>
<dbReference type="NCBIfam" id="TIGR00287">
    <property type="entry name" value="cas1"/>
    <property type="match status" value="1"/>
</dbReference>
<evidence type="ECO:0000256" key="4">
    <source>
        <dbReference type="ARBA" id="ARBA00022801"/>
    </source>
</evidence>
<dbReference type="HAMAP" id="MF_01470">
    <property type="entry name" value="Cas1"/>
    <property type="match status" value="1"/>
</dbReference>
<keyword evidence="4" id="KW-0378">Hydrolase</keyword>
<keyword evidence="8" id="KW-0464">Manganese</keyword>
<dbReference type="GO" id="GO:0046872">
    <property type="term" value="F:metal ion binding"/>
    <property type="evidence" value="ECO:0007669"/>
    <property type="project" value="UniProtKB-KW"/>
</dbReference>
<dbReference type="GO" id="GO:0051607">
    <property type="term" value="P:defense response to virus"/>
    <property type="evidence" value="ECO:0007669"/>
    <property type="project" value="UniProtKB-KW"/>
</dbReference>
<dbReference type="CDD" id="cd09634">
    <property type="entry name" value="Cas1_I-II-III"/>
    <property type="match status" value="1"/>
</dbReference>
<dbReference type="Gene3D" id="3.100.10.20">
    <property type="entry name" value="CRISPR-associated endonuclease Cas1, N-terminal domain"/>
    <property type="match status" value="1"/>
</dbReference>
<keyword evidence="2" id="KW-0479">Metal-binding</keyword>